<reference evidence="2 3" key="1">
    <citation type="submission" date="2024-04" db="EMBL/GenBank/DDBJ databases">
        <title>Genome assembly C_amara_ONT_v2.</title>
        <authorList>
            <person name="Yant L."/>
            <person name="Moore C."/>
            <person name="Slenker M."/>
        </authorList>
    </citation>
    <scope>NUCLEOTIDE SEQUENCE [LARGE SCALE GENOMIC DNA]</scope>
    <source>
        <tissue evidence="2">Leaf</tissue>
    </source>
</reference>
<sequence length="133" mass="15282">MPSEAGTCRKRKRTLLCKDRNSALPDDLLVQILCLVPTTDAVTTMIPSKRWCFVWTMLPRLEYTESYRGEQSNSEKESISQMPPIEKSFSLMPLVKSVWDFLDKSLQLQKAPSLERLRIKLGHQCPVDVDLNI</sequence>
<evidence type="ECO:0000313" key="2">
    <source>
        <dbReference type="EMBL" id="KAL1225148.1"/>
    </source>
</evidence>
<dbReference type="Proteomes" id="UP001558713">
    <property type="component" value="Unassembled WGS sequence"/>
</dbReference>
<dbReference type="InterPro" id="IPR001810">
    <property type="entry name" value="F-box_dom"/>
</dbReference>
<feature type="domain" description="F-box" evidence="1">
    <location>
        <begin position="22"/>
        <end position="60"/>
    </location>
</feature>
<dbReference type="InterPro" id="IPR036047">
    <property type="entry name" value="F-box-like_dom_sf"/>
</dbReference>
<accession>A0ABD1C6N7</accession>
<dbReference type="PANTHER" id="PTHR32212">
    <property type="entry name" value="CYCLIN-LIKE F-BOX"/>
    <property type="match status" value="1"/>
</dbReference>
<dbReference type="AlphaFoldDB" id="A0ABD1C6N7"/>
<organism evidence="2 3">
    <name type="scientific">Cardamine amara subsp. amara</name>
    <dbReference type="NCBI Taxonomy" id="228776"/>
    <lineage>
        <taxon>Eukaryota</taxon>
        <taxon>Viridiplantae</taxon>
        <taxon>Streptophyta</taxon>
        <taxon>Embryophyta</taxon>
        <taxon>Tracheophyta</taxon>
        <taxon>Spermatophyta</taxon>
        <taxon>Magnoliopsida</taxon>
        <taxon>eudicotyledons</taxon>
        <taxon>Gunneridae</taxon>
        <taxon>Pentapetalae</taxon>
        <taxon>rosids</taxon>
        <taxon>malvids</taxon>
        <taxon>Brassicales</taxon>
        <taxon>Brassicaceae</taxon>
        <taxon>Cardamineae</taxon>
        <taxon>Cardamine</taxon>
    </lineage>
</organism>
<dbReference type="PANTHER" id="PTHR32212:SF373">
    <property type="entry name" value="F-BOX_LRR-REPEAT PROTEIN 25-LIKE"/>
    <property type="match status" value="1"/>
</dbReference>
<dbReference type="Pfam" id="PF00646">
    <property type="entry name" value="F-box"/>
    <property type="match status" value="1"/>
</dbReference>
<evidence type="ECO:0000313" key="3">
    <source>
        <dbReference type="Proteomes" id="UP001558713"/>
    </source>
</evidence>
<protein>
    <submittedName>
        <fullName evidence="2">F-box/FBD/LRR-repeat protein</fullName>
    </submittedName>
</protein>
<evidence type="ECO:0000259" key="1">
    <source>
        <dbReference type="Pfam" id="PF00646"/>
    </source>
</evidence>
<name>A0ABD1C6N7_CARAN</name>
<comment type="caution">
    <text evidence="2">The sequence shown here is derived from an EMBL/GenBank/DDBJ whole genome shotgun (WGS) entry which is preliminary data.</text>
</comment>
<proteinExistence type="predicted"/>
<dbReference type="SUPFAM" id="SSF81383">
    <property type="entry name" value="F-box domain"/>
    <property type="match status" value="1"/>
</dbReference>
<keyword evidence="3" id="KW-1185">Reference proteome</keyword>
<dbReference type="EMBL" id="JBANAX010000040">
    <property type="protein sequence ID" value="KAL1225148.1"/>
    <property type="molecule type" value="Genomic_DNA"/>
</dbReference>
<gene>
    <name evidence="2" type="ORF">V5N11_033559</name>
</gene>